<dbReference type="Proteomes" id="UP000595224">
    <property type="component" value="Chromosome"/>
</dbReference>
<protein>
    <recommendedName>
        <fullName evidence="4">Carboxypeptidase regulatory-like domain-containing protein</fullName>
    </recommendedName>
</protein>
<sequence>MKKSFLILLVMSVFSILHAENDSVYKARIQQKIAELEFDGLLSLWITDCDTGKPVQEATVDISNVGAFKTDNNGIASFPALADGIYDFAIIHDEYVPTTEKFEVFGESIFFYKYSVPKKVDYKCIKIILDWGKTPKDLDAHLIKENSYHISFRDKRKSDDKTVWLDKDDMDSFGPETITITELDTNSTYKYFVFNWTNRNDSNSLSLSKSGAKVRIYADNKFLQTFKISSQKQGIKWDVFNIEQGKFIPVNEIE</sequence>
<dbReference type="Gene3D" id="2.60.40.1120">
    <property type="entry name" value="Carboxypeptidase-like, regulatory domain"/>
    <property type="match status" value="1"/>
</dbReference>
<reference evidence="2 3" key="1">
    <citation type="submission" date="2020-11" db="EMBL/GenBank/DDBJ databases">
        <title>Treponema Peruensis nv. sp., first commensal Treponema isolated from human feces.</title>
        <authorList>
            <person name="Belkhou C."/>
            <person name="Raes J."/>
        </authorList>
    </citation>
    <scope>NUCLEOTIDE SEQUENCE [LARGE SCALE GENOMIC DNA]</scope>
    <source>
        <strain evidence="2 3">RCC2812</strain>
    </source>
</reference>
<evidence type="ECO:0000313" key="3">
    <source>
        <dbReference type="Proteomes" id="UP000595224"/>
    </source>
</evidence>
<accession>A0A7T3RCL1</accession>
<dbReference type="EMBL" id="CP064936">
    <property type="protein sequence ID" value="QQA00542.1"/>
    <property type="molecule type" value="Genomic_DNA"/>
</dbReference>
<dbReference type="AlphaFoldDB" id="A0A7T3RCL1"/>
<feature type="chain" id="PRO_5032726869" description="Carboxypeptidase regulatory-like domain-containing protein" evidence="1">
    <location>
        <begin position="20"/>
        <end position="254"/>
    </location>
</feature>
<dbReference type="SUPFAM" id="SSF49478">
    <property type="entry name" value="Cna protein B-type domain"/>
    <property type="match status" value="1"/>
</dbReference>
<keyword evidence="3" id="KW-1185">Reference proteome</keyword>
<gene>
    <name evidence="2" type="ORF">IWA51_09735</name>
</gene>
<evidence type="ECO:0000313" key="2">
    <source>
        <dbReference type="EMBL" id="QQA00542.1"/>
    </source>
</evidence>
<proteinExistence type="predicted"/>
<keyword evidence="1" id="KW-0732">Signal</keyword>
<dbReference type="KEGG" id="tper:IWA51_09735"/>
<evidence type="ECO:0000256" key="1">
    <source>
        <dbReference type="SAM" id="SignalP"/>
    </source>
</evidence>
<dbReference type="RefSeq" id="WP_198442265.1">
    <property type="nucleotide sequence ID" value="NZ_CBCSHE010000009.1"/>
</dbReference>
<feature type="signal peptide" evidence="1">
    <location>
        <begin position="1"/>
        <end position="19"/>
    </location>
</feature>
<organism evidence="2 3">
    <name type="scientific">Treponema peruense</name>
    <dbReference type="NCBI Taxonomy" id="2787628"/>
    <lineage>
        <taxon>Bacteria</taxon>
        <taxon>Pseudomonadati</taxon>
        <taxon>Spirochaetota</taxon>
        <taxon>Spirochaetia</taxon>
        <taxon>Spirochaetales</taxon>
        <taxon>Treponemataceae</taxon>
        <taxon>Treponema</taxon>
    </lineage>
</organism>
<name>A0A7T3RCL1_9SPIR</name>
<evidence type="ECO:0008006" key="4">
    <source>
        <dbReference type="Google" id="ProtNLM"/>
    </source>
</evidence>